<gene>
    <name evidence="14" type="ORF">HOLleu_31388</name>
</gene>
<dbReference type="Pfam" id="PF08487">
    <property type="entry name" value="VIT"/>
    <property type="match status" value="1"/>
</dbReference>
<dbReference type="PANTHER" id="PTHR46530">
    <property type="entry name" value="PROTEIN MONO-ADP-RIBOSYLTRANSFERASE PARP4"/>
    <property type="match status" value="1"/>
</dbReference>
<dbReference type="Gene3D" id="3.40.50.10190">
    <property type="entry name" value="BRCT domain"/>
    <property type="match status" value="1"/>
</dbReference>
<feature type="domain" description="BRCT" evidence="10">
    <location>
        <begin position="123"/>
        <end position="217"/>
    </location>
</feature>
<dbReference type="InterPro" id="IPR002035">
    <property type="entry name" value="VWF_A"/>
</dbReference>
<dbReference type="Gene3D" id="3.90.228.10">
    <property type="match status" value="1"/>
</dbReference>
<evidence type="ECO:0000313" key="15">
    <source>
        <dbReference type="Proteomes" id="UP001152320"/>
    </source>
</evidence>
<dbReference type="InterPro" id="IPR031273">
    <property type="entry name" value="PARP4"/>
</dbReference>
<evidence type="ECO:0000256" key="8">
    <source>
        <dbReference type="RuleBase" id="RU362114"/>
    </source>
</evidence>
<evidence type="ECO:0000256" key="7">
    <source>
        <dbReference type="ARBA" id="ARBA00024347"/>
    </source>
</evidence>
<evidence type="ECO:0000259" key="12">
    <source>
        <dbReference type="PROSITE" id="PS51059"/>
    </source>
</evidence>
<feature type="domain" description="VWFA" evidence="11">
    <location>
        <begin position="991"/>
        <end position="1159"/>
    </location>
</feature>
<evidence type="ECO:0000256" key="9">
    <source>
        <dbReference type="SAM" id="MobiDB-lite"/>
    </source>
</evidence>
<dbReference type="PROSITE" id="PS51468">
    <property type="entry name" value="VIT"/>
    <property type="match status" value="1"/>
</dbReference>
<dbReference type="GO" id="GO:0005737">
    <property type="term" value="C:cytoplasm"/>
    <property type="evidence" value="ECO:0007669"/>
    <property type="project" value="TreeGrafter"/>
</dbReference>
<evidence type="ECO:0000256" key="2">
    <source>
        <dbReference type="ARBA" id="ARBA00022676"/>
    </source>
</evidence>
<protein>
    <recommendedName>
        <fullName evidence="8">Poly [ADP-ribose] polymerase</fullName>
        <shortName evidence="8">PARP</shortName>
        <ecNumber evidence="8">2.4.2.-</ecNumber>
    </recommendedName>
</protein>
<dbReference type="GO" id="GO:0016779">
    <property type="term" value="F:nucleotidyltransferase activity"/>
    <property type="evidence" value="ECO:0007669"/>
    <property type="project" value="UniProtKB-KW"/>
</dbReference>
<feature type="domain" description="PARP catalytic" evidence="12">
    <location>
        <begin position="486"/>
        <end position="691"/>
    </location>
</feature>
<evidence type="ECO:0000259" key="11">
    <source>
        <dbReference type="PROSITE" id="PS50234"/>
    </source>
</evidence>
<keyword evidence="15" id="KW-1185">Reference proteome</keyword>
<dbReference type="InterPro" id="IPR004102">
    <property type="entry name" value="Poly(ADP-ribose)pol_reg_dom"/>
</dbReference>
<dbReference type="Gene3D" id="3.40.50.410">
    <property type="entry name" value="von Willebrand factor, type A domain"/>
    <property type="match status" value="1"/>
</dbReference>
<dbReference type="InterPro" id="IPR036616">
    <property type="entry name" value="Poly(ADP-ribose)pol_reg_dom_sf"/>
</dbReference>
<keyword evidence="5 8" id="KW-0520">NAD</keyword>
<dbReference type="SMART" id="SM00327">
    <property type="entry name" value="VWA"/>
    <property type="match status" value="1"/>
</dbReference>
<comment type="subcellular location">
    <subcellularLocation>
        <location evidence="1">Nucleus</location>
    </subcellularLocation>
</comment>
<dbReference type="SUPFAM" id="SSF47587">
    <property type="entry name" value="Domain of poly(ADP-ribose) polymerase"/>
    <property type="match status" value="1"/>
</dbReference>
<name>A0A9Q0YT61_HOLLE</name>
<proteinExistence type="inferred from homology"/>
<dbReference type="Proteomes" id="UP001152320">
    <property type="component" value="Chromosome 16"/>
</dbReference>
<dbReference type="OrthoDB" id="1729737at2759"/>
<evidence type="ECO:0000256" key="4">
    <source>
        <dbReference type="ARBA" id="ARBA00022695"/>
    </source>
</evidence>
<dbReference type="SMART" id="SM00292">
    <property type="entry name" value="BRCT"/>
    <property type="match status" value="1"/>
</dbReference>
<dbReference type="PROSITE" id="PS51059">
    <property type="entry name" value="PARP_CATALYTIC"/>
    <property type="match status" value="1"/>
</dbReference>
<reference evidence="14" key="1">
    <citation type="submission" date="2021-10" db="EMBL/GenBank/DDBJ databases">
        <title>Tropical sea cucumber genome reveals ecological adaptation and Cuvierian tubules defense mechanism.</title>
        <authorList>
            <person name="Chen T."/>
        </authorList>
    </citation>
    <scope>NUCLEOTIDE SEQUENCE</scope>
    <source>
        <strain evidence="14">Nanhai2018</strain>
        <tissue evidence="14">Muscle</tissue>
    </source>
</reference>
<dbReference type="Pfam" id="PF00644">
    <property type="entry name" value="PARP"/>
    <property type="match status" value="1"/>
</dbReference>
<evidence type="ECO:0000256" key="5">
    <source>
        <dbReference type="ARBA" id="ARBA00023027"/>
    </source>
</evidence>
<evidence type="ECO:0000256" key="6">
    <source>
        <dbReference type="ARBA" id="ARBA00023242"/>
    </source>
</evidence>
<dbReference type="SMART" id="SM00609">
    <property type="entry name" value="VIT"/>
    <property type="match status" value="1"/>
</dbReference>
<dbReference type="InterPro" id="IPR012317">
    <property type="entry name" value="Poly(ADP-ribose)pol_cat_dom"/>
</dbReference>
<evidence type="ECO:0000256" key="3">
    <source>
        <dbReference type="ARBA" id="ARBA00022679"/>
    </source>
</evidence>
<keyword evidence="2 8" id="KW-0328">Glycosyltransferase</keyword>
<dbReference type="EMBL" id="JAIZAY010000016">
    <property type="protein sequence ID" value="KAJ8026534.1"/>
    <property type="molecule type" value="Genomic_DNA"/>
</dbReference>
<dbReference type="SUPFAM" id="SSF56399">
    <property type="entry name" value="ADP-ribosylation"/>
    <property type="match status" value="1"/>
</dbReference>
<dbReference type="Pfam" id="PF02877">
    <property type="entry name" value="PARP_reg"/>
    <property type="match status" value="1"/>
</dbReference>
<evidence type="ECO:0000256" key="1">
    <source>
        <dbReference type="ARBA" id="ARBA00004123"/>
    </source>
</evidence>
<dbReference type="SUPFAM" id="SSF53300">
    <property type="entry name" value="vWA-like"/>
    <property type="match status" value="1"/>
</dbReference>
<dbReference type="InterPro" id="IPR036420">
    <property type="entry name" value="BRCT_dom_sf"/>
</dbReference>
<dbReference type="SUPFAM" id="SSF52113">
    <property type="entry name" value="BRCT domain"/>
    <property type="match status" value="1"/>
</dbReference>
<comment type="caution">
    <text evidence="14">The sequence shown here is derived from an EMBL/GenBank/DDBJ whole genome shotgun (WGS) entry which is preliminary data.</text>
</comment>
<organism evidence="14 15">
    <name type="scientific">Holothuria leucospilota</name>
    <name type="common">Black long sea cucumber</name>
    <name type="synonym">Mertensiothuria leucospilota</name>
    <dbReference type="NCBI Taxonomy" id="206669"/>
    <lineage>
        <taxon>Eukaryota</taxon>
        <taxon>Metazoa</taxon>
        <taxon>Echinodermata</taxon>
        <taxon>Eleutherozoa</taxon>
        <taxon>Echinozoa</taxon>
        <taxon>Holothuroidea</taxon>
        <taxon>Aspidochirotacea</taxon>
        <taxon>Aspidochirotida</taxon>
        <taxon>Holothuriidae</taxon>
        <taxon>Holothuria</taxon>
    </lineage>
</organism>
<feature type="domain" description="VIT" evidence="13">
    <location>
        <begin position="726"/>
        <end position="854"/>
    </location>
</feature>
<dbReference type="Gene3D" id="1.20.142.10">
    <property type="entry name" value="Poly(ADP-ribose) polymerase, regulatory domain"/>
    <property type="match status" value="1"/>
</dbReference>
<keyword evidence="4" id="KW-0548">Nucleotidyltransferase</keyword>
<dbReference type="InterPro" id="IPR013694">
    <property type="entry name" value="VIT"/>
</dbReference>
<dbReference type="PROSITE" id="PS50234">
    <property type="entry name" value="VWFA"/>
    <property type="match status" value="1"/>
</dbReference>
<evidence type="ECO:0000259" key="13">
    <source>
        <dbReference type="PROSITE" id="PS51468"/>
    </source>
</evidence>
<evidence type="ECO:0000313" key="14">
    <source>
        <dbReference type="EMBL" id="KAJ8026534.1"/>
    </source>
</evidence>
<sequence length="1509" mass="170262">MEVFKGRPLQNMQLHQPLNLQPSDSLMKRSVLSVSSEYSVRCGKFSLPTTSSEVPSSMQHSLEGTAVKKVRLMNDSLRKTELKLSNKFLENLSILKGFKTSDVLDKTNTQKLANTTDQGALRTKSSILKGWHVVLDLEKSSFKERLDLKNEILSHGGTVGFSVTKKTTHLLVEGISKRSFSFKRHCAQKYGVKVVSVDYVRDCLESGSVLSVEPYIAADKVEETENKENNLLSGKIKALGKQRGVLQEKPEESMKEEPFIWEDFESKAEYQIAKFCFMKDLKNESPSRCLLVELHVLTEPTARRYRIYCQFLLGDKSVVEKCFSLSSSLQAVAAYCKITKSLQPMFSITDVKSEKFGSPKFQKMQMETHTISADKLSTSVKTLVDIVWKEAIGTVSASVDVTSVTTEKVNKAAVTLAQIKRMLVEGGATEKQLEDKSKQFYSQICHKGTNHDAIDTKRKINQMQELCTLLQDVMNVQEASDWKKNVNITNKYRSLRCNIQSVDTYSSQYQTVMRIIGKEAVESSRIQVTNVYSLTRPLEDSIFAPKGRKVTSLVHATRPTSLLGILSRGLLPPKIVQEDVGIERRDYGFLGQGIYFGDDIRSNMHFTEPNGCTKTRFLLTCEVIVGKQYKTCQHQPDLVNPPPGYDSVLGVKNSDGNHSMFKHNEYTIYDVGQQRLSYLIEFVQVNETPAIYQPEFSTEDVEEPTVEEKNKEIDVSDVMDVSDPLDKVTPGLQTSGGQPVLLERVSVKAKMMDLVAQVTVFQRYRNTNTKPIEAKYVFPLDDTAAVCGFEAFIGDKHIVGEVKEKETAHKEYREAVSQGHGAYLMDEESADVFTVSVGNLPPSTEVIIKIIYVVELSLDDDHIVFHLPGSLASWRKEGALAEETQNVTSTVSTGDEKIKFEMSLSMEMPFDIQTIKCSTHDIKIKRTAAKACITLAEGEDCLKEGFHLSVKLHKIHQPHMWVEQNPNDKDSQACMLTFYPEFEVPQLKKPDVTVILDCSNSMKGESFEHAKKVCYMIASLMPKNYRFNLVKFGTNFKEFYPASRLSSKIDFDELKDFLAGASPAEGNTDVWRPLHSHYLLEGENLRNVFIISDGHINNETETLKSIAKNSSHTRIFTFGVSTTCNKHMLKIMARSGAGSFEFFDGKTKSAWQRKVKNQLRRAGQPSVNSLSVKWHQFDNYAPKPRQAPRHLGALFSGSRLVVFGIVPYCTSATLTAVIDGQEISTVVSTSDLCITKGLTLHRLTARALIRDWEDGMLDMDRIEEEIAKEKEKQAIISLSRQYSIVTSLTSFVAIEKREKHEVQRKSNMEEKLKELLQMEDVDVLPYMDWQLRQEMTIDFNDKDKWDKEARKYEDGMHDDEPSSSDEESIENLPSADHEIMDYAEEVIRHFDGEDSTSSESDSSSSVCCYSDKVSELLSHRSCLKVQKTGIYKLGGKLKEVETSDDEEEDTMSFDLGLAEELYDDILYSAAVLRTDSFSSELEELGTNLKEVDTSDDEKEYTMSFDLGPS</sequence>
<keyword evidence="6" id="KW-0539">Nucleus</keyword>
<comment type="similarity">
    <text evidence="7">Belongs to the ARTD/PARP family.</text>
</comment>
<dbReference type="EC" id="2.4.2.-" evidence="8"/>
<dbReference type="PROSITE" id="PS50172">
    <property type="entry name" value="BRCT"/>
    <property type="match status" value="1"/>
</dbReference>
<evidence type="ECO:0000259" key="10">
    <source>
        <dbReference type="PROSITE" id="PS50172"/>
    </source>
</evidence>
<feature type="region of interest" description="Disordered" evidence="9">
    <location>
        <begin position="1488"/>
        <end position="1509"/>
    </location>
</feature>
<dbReference type="Pfam" id="PF13768">
    <property type="entry name" value="VWA_3"/>
    <property type="match status" value="1"/>
</dbReference>
<dbReference type="GO" id="GO:0003950">
    <property type="term" value="F:NAD+ poly-ADP-ribosyltransferase activity"/>
    <property type="evidence" value="ECO:0007669"/>
    <property type="project" value="UniProtKB-UniRule"/>
</dbReference>
<dbReference type="InterPro" id="IPR036465">
    <property type="entry name" value="vWFA_dom_sf"/>
</dbReference>
<keyword evidence="3 8" id="KW-0808">Transferase</keyword>
<dbReference type="PANTHER" id="PTHR46530:SF1">
    <property type="entry name" value="PROTEIN MONO-ADP-RIBOSYLTRANSFERASE PARP4"/>
    <property type="match status" value="1"/>
</dbReference>
<dbReference type="GO" id="GO:0005634">
    <property type="term" value="C:nucleus"/>
    <property type="evidence" value="ECO:0007669"/>
    <property type="project" value="UniProtKB-SubCell"/>
</dbReference>
<dbReference type="Pfam" id="PF00533">
    <property type="entry name" value="BRCT"/>
    <property type="match status" value="1"/>
</dbReference>
<accession>A0A9Q0YT61</accession>
<dbReference type="InterPro" id="IPR001357">
    <property type="entry name" value="BRCT_dom"/>
</dbReference>